<reference evidence="2" key="1">
    <citation type="submission" date="2017-01" db="EMBL/GenBank/DDBJ databases">
        <authorList>
            <person name="Brunel B."/>
        </authorList>
    </citation>
    <scope>NUCLEOTIDE SEQUENCE [LARGE SCALE GENOMIC DNA]</scope>
</reference>
<evidence type="ECO:0000313" key="1">
    <source>
        <dbReference type="EMBL" id="SIT53175.1"/>
    </source>
</evidence>
<sequence>MFTARRTTSVAGTPQRLRIISADGTQRQLSDLLVALMEGGGFDASEIDTINIDDVIDGASTPSPGYT</sequence>
<gene>
    <name evidence="1" type="ORF">BQ8794_100066</name>
</gene>
<keyword evidence="2" id="KW-1185">Reference proteome</keyword>
<dbReference type="EMBL" id="FTPD01000002">
    <property type="protein sequence ID" value="SIT53175.1"/>
    <property type="molecule type" value="Genomic_DNA"/>
</dbReference>
<name>A0A1R3UZX8_9HYPH</name>
<evidence type="ECO:0000313" key="2">
    <source>
        <dbReference type="Proteomes" id="UP000188388"/>
    </source>
</evidence>
<accession>A0A1R3UZX8</accession>
<protein>
    <submittedName>
        <fullName evidence="1">Uncharacterized protein</fullName>
    </submittedName>
</protein>
<dbReference type="RefSeq" id="WP_077372663.1">
    <property type="nucleotide sequence ID" value="NZ_FTPD01000002.1"/>
</dbReference>
<dbReference type="AlphaFoldDB" id="A0A1R3UZX8"/>
<proteinExistence type="predicted"/>
<dbReference type="Proteomes" id="UP000188388">
    <property type="component" value="Unassembled WGS sequence"/>
</dbReference>
<organism evidence="1 2">
    <name type="scientific">Mesorhizobium prunaredense</name>
    <dbReference type="NCBI Taxonomy" id="1631249"/>
    <lineage>
        <taxon>Bacteria</taxon>
        <taxon>Pseudomonadati</taxon>
        <taxon>Pseudomonadota</taxon>
        <taxon>Alphaproteobacteria</taxon>
        <taxon>Hyphomicrobiales</taxon>
        <taxon>Phyllobacteriaceae</taxon>
        <taxon>Mesorhizobium</taxon>
    </lineage>
</organism>
<dbReference type="STRING" id="1631249.BQ8794_100066"/>